<gene>
    <name evidence="8" type="ORF">A1353_14515</name>
</gene>
<feature type="transmembrane region" description="Helical" evidence="5">
    <location>
        <begin position="359"/>
        <end position="381"/>
    </location>
</feature>
<dbReference type="AlphaFoldDB" id="A0A177MCW6"/>
<comment type="subcellular location">
    <subcellularLocation>
        <location evidence="1">Membrane</location>
        <topology evidence="1">Multi-pass membrane protein</topology>
    </subcellularLocation>
</comment>
<dbReference type="GO" id="GO:0016020">
    <property type="term" value="C:membrane"/>
    <property type="evidence" value="ECO:0007669"/>
    <property type="project" value="UniProtKB-SubCell"/>
</dbReference>
<name>A0A177MCW6_METMH</name>
<keyword evidence="2 5" id="KW-0812">Transmembrane</keyword>
<feature type="transmembrane region" description="Helical" evidence="5">
    <location>
        <begin position="401"/>
        <end position="424"/>
    </location>
</feature>
<feature type="transmembrane region" description="Helical" evidence="5">
    <location>
        <begin position="40"/>
        <end position="59"/>
    </location>
</feature>
<reference evidence="9" key="1">
    <citation type="submission" date="2016-03" db="EMBL/GenBank/DDBJ databases">
        <authorList>
            <person name="Heylen K."/>
            <person name="De Vos P."/>
            <person name="Vekeman B."/>
        </authorList>
    </citation>
    <scope>NUCLEOTIDE SEQUENCE [LARGE SCALE GENOMIC DNA]</scope>
    <source>
        <strain evidence="9">R-45371</strain>
    </source>
</reference>
<feature type="transmembrane region" description="Helical" evidence="5">
    <location>
        <begin position="66"/>
        <end position="82"/>
    </location>
</feature>
<evidence type="ECO:0000259" key="7">
    <source>
        <dbReference type="Pfam" id="PF11846"/>
    </source>
</evidence>
<evidence type="ECO:0000256" key="3">
    <source>
        <dbReference type="ARBA" id="ARBA00022989"/>
    </source>
</evidence>
<dbReference type="PANTHER" id="PTHR37422">
    <property type="entry name" value="TEICHURONIC ACID BIOSYNTHESIS PROTEIN TUAE"/>
    <property type="match status" value="1"/>
</dbReference>
<feature type="transmembrane region" description="Helical" evidence="5">
    <location>
        <begin position="187"/>
        <end position="220"/>
    </location>
</feature>
<evidence type="ECO:0000256" key="1">
    <source>
        <dbReference type="ARBA" id="ARBA00004141"/>
    </source>
</evidence>
<sequence>MKSLHFSKLPPLSLLLLGLLPVLPWLAPWHLQPVITFHLEWLAVAGGLLACAAALPGLWRSAQLQLPCALWLPLSLAAYLGLQTKLLPQVVAPHAFMGMAYLAWAALMMVLIAYLRQQFGAERVGGWLAGGLVTAAALVAWRELFGRLSGEIGDWGGVGQANNYGDLLALGSVSLLYWHALGRLPRIAFVLLGFSLMLGLSLTPSRSVLLYWLAIFVIAWRSRSAWLKPIGFGLLGYLALQGLWSLGVLPDAQLSSAERMLQQTSGVSPRWHIWQVAWGLFLQQPLLGHGFGQFDTAYFQAGQYIPALPTYIEHAHNLILHLLAELGLLPVMLLLLALSRWIRPVLAVGEGTGNQAFKTWLLLLAAIMGVHSMLEYPLWYAPFLGVAAMALGLGDELSRPIAWNKTGTVISGTCIAAALSVAVVHEIHYLRMELALLATVAQPSQQRSDHLVDVCQKAVTQAPLLEPYVPMIFTFTGQADDLAMRPQLTVLADVAVRFVPANNLVYLLALMQALSGDQQAAKNTLSRALAAYPNDASKFIVDIFHLKGADSGKVNFMFPMLASALGAKVVTSSGAPAKQF</sequence>
<dbReference type="PANTHER" id="PTHR37422:SF13">
    <property type="entry name" value="LIPOPOLYSACCHARIDE BIOSYNTHESIS PROTEIN PA4999-RELATED"/>
    <property type="match status" value="1"/>
</dbReference>
<feature type="domain" description="O-antigen ligase-related" evidence="6">
    <location>
        <begin position="195"/>
        <end position="333"/>
    </location>
</feature>
<feature type="transmembrane region" description="Helical" evidence="5">
    <location>
        <begin position="318"/>
        <end position="338"/>
    </location>
</feature>
<evidence type="ECO:0000256" key="2">
    <source>
        <dbReference type="ARBA" id="ARBA00022692"/>
    </source>
</evidence>
<evidence type="ECO:0000256" key="4">
    <source>
        <dbReference type="ARBA" id="ARBA00023136"/>
    </source>
</evidence>
<protein>
    <submittedName>
        <fullName evidence="8">Uncharacterized protein</fullName>
    </submittedName>
</protein>
<feature type="transmembrane region" description="Helical" evidence="5">
    <location>
        <begin position="94"/>
        <end position="115"/>
    </location>
</feature>
<proteinExistence type="predicted"/>
<evidence type="ECO:0000259" key="6">
    <source>
        <dbReference type="Pfam" id="PF04932"/>
    </source>
</evidence>
<feature type="transmembrane region" description="Helical" evidence="5">
    <location>
        <begin position="124"/>
        <end position="141"/>
    </location>
</feature>
<feature type="domain" description="Virulence factor membrane-bound polymerase C-terminal" evidence="7">
    <location>
        <begin position="360"/>
        <end position="539"/>
    </location>
</feature>
<comment type="caution">
    <text evidence="8">The sequence shown here is derived from an EMBL/GenBank/DDBJ whole genome shotgun (WGS) entry which is preliminary data.</text>
</comment>
<organism evidence="8 9">
    <name type="scientific">Methylomonas methanica</name>
    <dbReference type="NCBI Taxonomy" id="421"/>
    <lineage>
        <taxon>Bacteria</taxon>
        <taxon>Pseudomonadati</taxon>
        <taxon>Pseudomonadota</taxon>
        <taxon>Gammaproteobacteria</taxon>
        <taxon>Methylococcales</taxon>
        <taxon>Methylococcaceae</taxon>
        <taxon>Methylomonas</taxon>
    </lineage>
</organism>
<dbReference type="InterPro" id="IPR051533">
    <property type="entry name" value="WaaL-like"/>
</dbReference>
<dbReference type="InterPro" id="IPR021797">
    <property type="entry name" value="Wzy_C_2"/>
</dbReference>
<evidence type="ECO:0000313" key="8">
    <source>
        <dbReference type="EMBL" id="OAI03522.1"/>
    </source>
</evidence>
<accession>A0A177MCW6</accession>
<dbReference type="Pfam" id="PF04932">
    <property type="entry name" value="Wzy_C"/>
    <property type="match status" value="1"/>
</dbReference>
<keyword evidence="4 5" id="KW-0472">Membrane</keyword>
<dbReference type="EMBL" id="LUUH01000056">
    <property type="protein sequence ID" value="OAI03522.1"/>
    <property type="molecule type" value="Genomic_DNA"/>
</dbReference>
<dbReference type="Proteomes" id="UP000077763">
    <property type="component" value="Unassembled WGS sequence"/>
</dbReference>
<dbReference type="RefSeq" id="WP_064036914.1">
    <property type="nucleotide sequence ID" value="NZ_LUUH01000056.1"/>
</dbReference>
<feature type="transmembrane region" description="Helical" evidence="5">
    <location>
        <begin position="232"/>
        <end position="250"/>
    </location>
</feature>
<keyword evidence="3 5" id="KW-1133">Transmembrane helix</keyword>
<evidence type="ECO:0000256" key="5">
    <source>
        <dbReference type="SAM" id="Phobius"/>
    </source>
</evidence>
<evidence type="ECO:0000313" key="9">
    <source>
        <dbReference type="Proteomes" id="UP000077763"/>
    </source>
</evidence>
<dbReference type="InterPro" id="IPR007016">
    <property type="entry name" value="O-antigen_ligase-rel_domated"/>
</dbReference>
<dbReference type="Pfam" id="PF11846">
    <property type="entry name" value="Wzy_C_2"/>
    <property type="match status" value="1"/>
</dbReference>